<gene>
    <name evidence="3" type="ORF">HBA54_02555</name>
</gene>
<dbReference type="Pfam" id="PF21320">
    <property type="entry name" value="WHD_Rv2258c"/>
    <property type="match status" value="1"/>
</dbReference>
<dbReference type="InterPro" id="IPR048711">
    <property type="entry name" value="WHD_Rv2258c"/>
</dbReference>
<dbReference type="AlphaFoldDB" id="A0A967C203"/>
<sequence>MFAAQTFFFTTICDSLRSPQEARASKPRRQGGDAPQTMTDARACLIAALAEMLPSTLEELAQATTLEAPTAQAYLAEMSARCVVMFNPLTKRYSLPKVTPGCALAA</sequence>
<organism evidence="3 4">
    <name type="scientific">Pelagibius litoralis</name>
    <dbReference type="NCBI Taxonomy" id="374515"/>
    <lineage>
        <taxon>Bacteria</taxon>
        <taxon>Pseudomonadati</taxon>
        <taxon>Pseudomonadota</taxon>
        <taxon>Alphaproteobacteria</taxon>
        <taxon>Rhodospirillales</taxon>
        <taxon>Rhodovibrionaceae</taxon>
        <taxon>Pelagibius</taxon>
    </lineage>
</organism>
<dbReference type="RefSeq" id="WP_167221058.1">
    <property type="nucleotide sequence ID" value="NZ_JAAQPH010000002.1"/>
</dbReference>
<evidence type="ECO:0000259" key="2">
    <source>
        <dbReference type="Pfam" id="PF21320"/>
    </source>
</evidence>
<proteinExistence type="predicted"/>
<evidence type="ECO:0000313" key="3">
    <source>
        <dbReference type="EMBL" id="NIA67463.1"/>
    </source>
</evidence>
<reference evidence="3" key="1">
    <citation type="submission" date="2020-03" db="EMBL/GenBank/DDBJ databases">
        <title>Genome of Pelagibius litoralis DSM 21314T.</title>
        <authorList>
            <person name="Wang G."/>
        </authorList>
    </citation>
    <scope>NUCLEOTIDE SEQUENCE</scope>
    <source>
        <strain evidence="3">DSM 21314</strain>
    </source>
</reference>
<feature type="domain" description="S-adenosylmethionine-dependent methyltransferase Rv2258c-like winged HTH" evidence="2">
    <location>
        <begin position="42"/>
        <end position="97"/>
    </location>
</feature>
<dbReference type="Proteomes" id="UP000761264">
    <property type="component" value="Unassembled WGS sequence"/>
</dbReference>
<protein>
    <recommendedName>
        <fullName evidence="2">S-adenosylmethionine-dependent methyltransferase Rv2258c-like winged HTH domain-containing protein</fullName>
    </recommendedName>
</protein>
<evidence type="ECO:0000313" key="4">
    <source>
        <dbReference type="Proteomes" id="UP000761264"/>
    </source>
</evidence>
<comment type="caution">
    <text evidence="3">The sequence shown here is derived from an EMBL/GenBank/DDBJ whole genome shotgun (WGS) entry which is preliminary data.</text>
</comment>
<name>A0A967C203_9PROT</name>
<feature type="region of interest" description="Disordered" evidence="1">
    <location>
        <begin position="18"/>
        <end position="37"/>
    </location>
</feature>
<keyword evidence="4" id="KW-1185">Reference proteome</keyword>
<evidence type="ECO:0000256" key="1">
    <source>
        <dbReference type="SAM" id="MobiDB-lite"/>
    </source>
</evidence>
<accession>A0A967C203</accession>
<dbReference type="EMBL" id="JAAQPH010000002">
    <property type="protein sequence ID" value="NIA67463.1"/>
    <property type="molecule type" value="Genomic_DNA"/>
</dbReference>